<reference evidence="1" key="1">
    <citation type="journal article" date="2015" name="Nature">
        <title>Complex archaea that bridge the gap between prokaryotes and eukaryotes.</title>
        <authorList>
            <person name="Spang A."/>
            <person name="Saw J.H."/>
            <person name="Jorgensen S.L."/>
            <person name="Zaremba-Niedzwiedzka K."/>
            <person name="Martijn J."/>
            <person name="Lind A.E."/>
            <person name="van Eijk R."/>
            <person name="Schleper C."/>
            <person name="Guy L."/>
            <person name="Ettema T.J."/>
        </authorList>
    </citation>
    <scope>NUCLEOTIDE SEQUENCE</scope>
</reference>
<accession>A0A0F8W5R3</accession>
<proteinExistence type="predicted"/>
<feature type="non-terminal residue" evidence="1">
    <location>
        <position position="1"/>
    </location>
</feature>
<dbReference type="EMBL" id="LAZR01067225">
    <property type="protein sequence ID" value="KKK52027.1"/>
    <property type="molecule type" value="Genomic_DNA"/>
</dbReference>
<dbReference type="AlphaFoldDB" id="A0A0F8W5R3"/>
<organism evidence="1">
    <name type="scientific">marine sediment metagenome</name>
    <dbReference type="NCBI Taxonomy" id="412755"/>
    <lineage>
        <taxon>unclassified sequences</taxon>
        <taxon>metagenomes</taxon>
        <taxon>ecological metagenomes</taxon>
    </lineage>
</organism>
<comment type="caution">
    <text evidence="1">The sequence shown here is derived from an EMBL/GenBank/DDBJ whole genome shotgun (WGS) entry which is preliminary data.</text>
</comment>
<gene>
    <name evidence="1" type="ORF">LCGC14_3109090</name>
</gene>
<sequence length="29" mass="3335">DLPEHIQREYIDRVTVEPLIGDKSADILV</sequence>
<name>A0A0F8W5R3_9ZZZZ</name>
<protein>
    <submittedName>
        <fullName evidence="1">Uncharacterized protein</fullName>
    </submittedName>
</protein>
<evidence type="ECO:0000313" key="1">
    <source>
        <dbReference type="EMBL" id="KKK52027.1"/>
    </source>
</evidence>